<protein>
    <submittedName>
        <fullName evidence="1">Uncharacterized protein</fullName>
    </submittedName>
</protein>
<dbReference type="EMBL" id="CAJNBJ010000021">
    <property type="protein sequence ID" value="CAE6799851.1"/>
    <property type="molecule type" value="Genomic_DNA"/>
</dbReference>
<dbReference type="Proteomes" id="UP000675880">
    <property type="component" value="Unassembled WGS sequence"/>
</dbReference>
<evidence type="ECO:0000313" key="1">
    <source>
        <dbReference type="EMBL" id="CAE6799851.1"/>
    </source>
</evidence>
<name>A0ABM8SBL6_9BACT</name>
<reference evidence="1 2" key="1">
    <citation type="submission" date="2021-02" db="EMBL/GenBank/DDBJ databases">
        <authorList>
            <person name="Han P."/>
        </authorList>
    </citation>
    <scope>NUCLEOTIDE SEQUENCE [LARGE SCALE GENOMIC DNA]</scope>
    <source>
        <strain evidence="1">Candidatus Nitrospira sp. ZN2</strain>
    </source>
</reference>
<keyword evidence="2" id="KW-1185">Reference proteome</keyword>
<organism evidence="1 2">
    <name type="scientific">Nitrospira defluvii</name>
    <dbReference type="NCBI Taxonomy" id="330214"/>
    <lineage>
        <taxon>Bacteria</taxon>
        <taxon>Pseudomonadati</taxon>
        <taxon>Nitrospirota</taxon>
        <taxon>Nitrospiria</taxon>
        <taxon>Nitrospirales</taxon>
        <taxon>Nitrospiraceae</taxon>
        <taxon>Nitrospira</taxon>
    </lineage>
</organism>
<proteinExistence type="predicted"/>
<sequence>MITCKLTGTTGKAVKAHVLPRAFCELGESDAGPYKSVTNATNVFPKKIPVGLYDKTMVTEEGERTFQLLDDYGTRLLLKSEPAFQPFPQTENMLGWTLANYDYPTLKLFALSILWRVHASTFPEFKKVQLGPHEARVRHLLLSATPGAPEDYSVVIVKWIDEEFGPVFMDHFRETYDGLN</sequence>
<comment type="caution">
    <text evidence="1">The sequence shown here is derived from an EMBL/GenBank/DDBJ whole genome shotgun (WGS) entry which is preliminary data.</text>
</comment>
<evidence type="ECO:0000313" key="2">
    <source>
        <dbReference type="Proteomes" id="UP000675880"/>
    </source>
</evidence>
<accession>A0ABM8SBL6</accession>
<dbReference type="RefSeq" id="WP_213044190.1">
    <property type="nucleotide sequence ID" value="NZ_CAJNBJ010000021.1"/>
</dbReference>
<gene>
    <name evidence="1" type="ORF">NSPZN2_80007</name>
</gene>